<feature type="domain" description="ABM" evidence="1">
    <location>
        <begin position="2"/>
        <end position="91"/>
    </location>
</feature>
<evidence type="ECO:0000259" key="1">
    <source>
        <dbReference type="PROSITE" id="PS51725"/>
    </source>
</evidence>
<reference evidence="2 3" key="1">
    <citation type="submission" date="2018-06" db="EMBL/GenBank/DDBJ databases">
        <title>Genomic Encyclopedia of Type Strains, Phase III (KMG-III): the genomes of soil and plant-associated and newly described type strains.</title>
        <authorList>
            <person name="Whitman W."/>
        </authorList>
    </citation>
    <scope>NUCLEOTIDE SEQUENCE [LARGE SCALE GENOMIC DNA]</scope>
    <source>
        <strain evidence="2 3">ORS 1419</strain>
    </source>
</reference>
<evidence type="ECO:0000313" key="3">
    <source>
        <dbReference type="Proteomes" id="UP000247454"/>
    </source>
</evidence>
<dbReference type="InterPro" id="IPR052936">
    <property type="entry name" value="Jasmonate_Hydroxylase-like"/>
</dbReference>
<dbReference type="InterPro" id="IPR011008">
    <property type="entry name" value="Dimeric_a/b-barrel"/>
</dbReference>
<dbReference type="Pfam" id="PF03992">
    <property type="entry name" value="ABM"/>
    <property type="match status" value="1"/>
</dbReference>
<dbReference type="PANTHER" id="PTHR37811:SF2">
    <property type="entry name" value="ABM DOMAIN-CONTAINING PROTEIN"/>
    <property type="match status" value="1"/>
</dbReference>
<dbReference type="PROSITE" id="PS51725">
    <property type="entry name" value="ABM"/>
    <property type="match status" value="1"/>
</dbReference>
<keyword evidence="2" id="KW-0560">Oxidoreductase</keyword>
<dbReference type="AlphaFoldDB" id="A0A318TKG2"/>
<dbReference type="PANTHER" id="PTHR37811">
    <property type="entry name" value="BLL5343 PROTEIN"/>
    <property type="match status" value="1"/>
</dbReference>
<keyword evidence="2" id="KW-0503">Monooxygenase</keyword>
<dbReference type="Gene3D" id="3.30.70.100">
    <property type="match status" value="1"/>
</dbReference>
<proteinExistence type="predicted"/>
<dbReference type="RefSeq" id="WP_110748162.1">
    <property type="nucleotide sequence ID" value="NZ_QJTF01000002.1"/>
</dbReference>
<dbReference type="GO" id="GO:0004497">
    <property type="term" value="F:monooxygenase activity"/>
    <property type="evidence" value="ECO:0007669"/>
    <property type="project" value="UniProtKB-KW"/>
</dbReference>
<dbReference type="OrthoDB" id="9797060at2"/>
<dbReference type="InterPro" id="IPR007138">
    <property type="entry name" value="ABM_dom"/>
</dbReference>
<dbReference type="SUPFAM" id="SSF54909">
    <property type="entry name" value="Dimeric alpha+beta barrel"/>
    <property type="match status" value="1"/>
</dbReference>
<sequence length="117" mass="13387">MIVVIFEVWPADEARRKQYLDIAGSLRKDLLAIDGSISIERFESLNEPGKLLSLSFWRDEGAVKAWRNLPAHRVAQAEGRNGVFEDYRLRVAHILRDYGLIERDEAPADSRAIHTVE</sequence>
<comment type="caution">
    <text evidence="2">The sequence shown here is derived from an EMBL/GenBank/DDBJ whole genome shotgun (WGS) entry which is preliminary data.</text>
</comment>
<evidence type="ECO:0000313" key="2">
    <source>
        <dbReference type="EMBL" id="PYE89917.1"/>
    </source>
</evidence>
<dbReference type="Proteomes" id="UP000247454">
    <property type="component" value="Unassembled WGS sequence"/>
</dbReference>
<protein>
    <submittedName>
        <fullName evidence="2">Heme-degrading monooxygenase HmoA</fullName>
    </submittedName>
</protein>
<keyword evidence="3" id="KW-1185">Reference proteome</keyword>
<accession>A0A318TKG2</accession>
<name>A0A318TKG2_9HYPH</name>
<gene>
    <name evidence="2" type="ORF">C7477_1023</name>
</gene>
<dbReference type="EMBL" id="QJTF01000002">
    <property type="protein sequence ID" value="PYE89917.1"/>
    <property type="molecule type" value="Genomic_DNA"/>
</dbReference>
<organism evidence="2 3">
    <name type="scientific">Phyllobacterium leguminum</name>
    <dbReference type="NCBI Taxonomy" id="314237"/>
    <lineage>
        <taxon>Bacteria</taxon>
        <taxon>Pseudomonadati</taxon>
        <taxon>Pseudomonadota</taxon>
        <taxon>Alphaproteobacteria</taxon>
        <taxon>Hyphomicrobiales</taxon>
        <taxon>Phyllobacteriaceae</taxon>
        <taxon>Phyllobacterium</taxon>
    </lineage>
</organism>